<dbReference type="EMBL" id="JASCZI010121377">
    <property type="protein sequence ID" value="MED6161479.1"/>
    <property type="molecule type" value="Genomic_DNA"/>
</dbReference>
<sequence>MVCKEGNEEYEEEEEDDWLYELLVELAKLDDMDEEENCEKEGEEKKGEKEEEAKEDDEEETFFIATVYGGNKATKEEIPAKCENPGPCLVTCKIRGTEIPDYMCDPGACRSVMHFEVYETLDLGPLRKSNEVFTMVDTIIVFV</sequence>
<organism evidence="2 3">
    <name type="scientific">Stylosanthes scabra</name>
    <dbReference type="NCBI Taxonomy" id="79078"/>
    <lineage>
        <taxon>Eukaryota</taxon>
        <taxon>Viridiplantae</taxon>
        <taxon>Streptophyta</taxon>
        <taxon>Embryophyta</taxon>
        <taxon>Tracheophyta</taxon>
        <taxon>Spermatophyta</taxon>
        <taxon>Magnoliopsida</taxon>
        <taxon>eudicotyledons</taxon>
        <taxon>Gunneridae</taxon>
        <taxon>Pentapetalae</taxon>
        <taxon>rosids</taxon>
        <taxon>fabids</taxon>
        <taxon>Fabales</taxon>
        <taxon>Fabaceae</taxon>
        <taxon>Papilionoideae</taxon>
        <taxon>50 kb inversion clade</taxon>
        <taxon>dalbergioids sensu lato</taxon>
        <taxon>Dalbergieae</taxon>
        <taxon>Pterocarpus clade</taxon>
        <taxon>Stylosanthes</taxon>
    </lineage>
</organism>
<name>A0ABU6UK71_9FABA</name>
<feature type="non-terminal residue" evidence="2">
    <location>
        <position position="143"/>
    </location>
</feature>
<accession>A0ABU6UK71</accession>
<protein>
    <submittedName>
        <fullName evidence="2">Uncharacterized protein</fullName>
    </submittedName>
</protein>
<keyword evidence="3" id="KW-1185">Reference proteome</keyword>
<feature type="region of interest" description="Disordered" evidence="1">
    <location>
        <begin position="31"/>
        <end position="58"/>
    </location>
</feature>
<evidence type="ECO:0000256" key="1">
    <source>
        <dbReference type="SAM" id="MobiDB-lite"/>
    </source>
</evidence>
<reference evidence="2 3" key="1">
    <citation type="journal article" date="2023" name="Plants (Basel)">
        <title>Bridging the Gap: Combining Genomics and Transcriptomics Approaches to Understand Stylosanthes scabra, an Orphan Legume from the Brazilian Caatinga.</title>
        <authorList>
            <person name="Ferreira-Neto J.R.C."/>
            <person name="da Silva M.D."/>
            <person name="Binneck E."/>
            <person name="de Melo N.F."/>
            <person name="da Silva R.H."/>
            <person name="de Melo A.L.T.M."/>
            <person name="Pandolfi V."/>
            <person name="Bustamante F.O."/>
            <person name="Brasileiro-Vidal A.C."/>
            <person name="Benko-Iseppon A.M."/>
        </authorList>
    </citation>
    <scope>NUCLEOTIDE SEQUENCE [LARGE SCALE GENOMIC DNA]</scope>
    <source>
        <tissue evidence="2">Leaves</tissue>
    </source>
</reference>
<gene>
    <name evidence="2" type="ORF">PIB30_061056</name>
</gene>
<feature type="compositionally biased region" description="Basic and acidic residues" evidence="1">
    <location>
        <begin position="39"/>
        <end position="52"/>
    </location>
</feature>
<dbReference type="Gene3D" id="2.40.70.10">
    <property type="entry name" value="Acid Proteases"/>
    <property type="match status" value="1"/>
</dbReference>
<evidence type="ECO:0000313" key="3">
    <source>
        <dbReference type="Proteomes" id="UP001341840"/>
    </source>
</evidence>
<dbReference type="InterPro" id="IPR021109">
    <property type="entry name" value="Peptidase_aspartic_dom_sf"/>
</dbReference>
<evidence type="ECO:0000313" key="2">
    <source>
        <dbReference type="EMBL" id="MED6161479.1"/>
    </source>
</evidence>
<proteinExistence type="predicted"/>
<comment type="caution">
    <text evidence="2">The sequence shown here is derived from an EMBL/GenBank/DDBJ whole genome shotgun (WGS) entry which is preliminary data.</text>
</comment>
<dbReference type="Proteomes" id="UP001341840">
    <property type="component" value="Unassembled WGS sequence"/>
</dbReference>